<dbReference type="Proteomes" id="UP000594014">
    <property type="component" value="Chromosome"/>
</dbReference>
<accession>A0ACD1A796</accession>
<protein>
    <submittedName>
        <fullName evidence="1">Electron transfer flavoprotein subunit alpha/FixB family protein</fullName>
    </submittedName>
</protein>
<proteinExistence type="predicted"/>
<keyword evidence="2" id="KW-1185">Reference proteome</keyword>
<name>A0ACD1A796_9FIRM</name>
<organism evidence="1 2">
    <name type="scientific">Anoxybacterium hadale</name>
    <dbReference type="NCBI Taxonomy" id="3408580"/>
    <lineage>
        <taxon>Bacteria</taxon>
        <taxon>Bacillati</taxon>
        <taxon>Bacillota</taxon>
        <taxon>Clostridia</taxon>
        <taxon>Peptostreptococcales</taxon>
        <taxon>Anaerovoracaceae</taxon>
        <taxon>Anoxybacterium</taxon>
    </lineage>
</organism>
<dbReference type="EMBL" id="CP042469">
    <property type="protein sequence ID" value="QOX62251.1"/>
    <property type="molecule type" value="Genomic_DNA"/>
</dbReference>
<evidence type="ECO:0000313" key="1">
    <source>
        <dbReference type="EMBL" id="QOX62251.1"/>
    </source>
</evidence>
<gene>
    <name evidence="1" type="ORF">FRZ06_02205</name>
</gene>
<evidence type="ECO:0000313" key="2">
    <source>
        <dbReference type="Proteomes" id="UP000594014"/>
    </source>
</evidence>
<reference evidence="1" key="1">
    <citation type="submission" date="2019-08" db="EMBL/GenBank/DDBJ databases">
        <title>Genome sequence of Clostridiales bacterium MT110.</title>
        <authorList>
            <person name="Cao J."/>
        </authorList>
    </citation>
    <scope>NUCLEOTIDE SEQUENCE</scope>
    <source>
        <strain evidence="1">MT110</strain>
    </source>
</reference>
<sequence>MKIKRILVYGELEKERLHPVSLELLSKAKEIFPESDVQFGIVVLGSGIGSAVAEARKSGVDLVYHLDDDRLSVFHPEYFAAALIQAVKAFDPDLLLMGATYGGEELAPALGIRLKTGVAAHCTDIRLTKDGKLAQLVPAFGGKVIGEIFTPNTRPQIASIKPGMFLASPQEDKNASLSTLDGSLLNSVPNRIRVKGVNRKELSSLPVEKAEVVVCGGYGIGSMEHWSSLEKLAEKLGGAVACTRPAIDAGWVRDESSMIGTSGKSIRPKVYIGVGISGATHHICGMKDAGLIVSINSDPNAECFTVSDFKVTGDGNMIVRNLLEALG</sequence>